<accession>X1VZ01</accession>
<feature type="non-terminal residue" evidence="1">
    <location>
        <position position="192"/>
    </location>
</feature>
<dbReference type="InterPro" id="IPR011989">
    <property type="entry name" value="ARM-like"/>
</dbReference>
<dbReference type="AlphaFoldDB" id="X1VZ01"/>
<evidence type="ECO:0000313" key="1">
    <source>
        <dbReference type="EMBL" id="GAJ25006.1"/>
    </source>
</evidence>
<comment type="caution">
    <text evidence="1">The sequence shown here is derived from an EMBL/GenBank/DDBJ whole genome shotgun (WGS) entry which is preliminary data.</text>
</comment>
<dbReference type="Gene3D" id="1.25.10.10">
    <property type="entry name" value="Leucine-rich Repeat Variant"/>
    <property type="match status" value="1"/>
</dbReference>
<protein>
    <submittedName>
        <fullName evidence="1">Uncharacterized protein</fullName>
    </submittedName>
</protein>
<dbReference type="InterPro" id="IPR016024">
    <property type="entry name" value="ARM-type_fold"/>
</dbReference>
<organism evidence="1">
    <name type="scientific">marine sediment metagenome</name>
    <dbReference type="NCBI Taxonomy" id="412755"/>
    <lineage>
        <taxon>unclassified sequences</taxon>
        <taxon>metagenomes</taxon>
        <taxon>ecological metagenomes</taxon>
    </lineage>
</organism>
<proteinExistence type="predicted"/>
<dbReference type="EMBL" id="BARW01037593">
    <property type="protein sequence ID" value="GAJ25006.1"/>
    <property type="molecule type" value="Genomic_DNA"/>
</dbReference>
<gene>
    <name evidence="1" type="ORF">S12H4_57988</name>
</gene>
<reference evidence="1" key="1">
    <citation type="journal article" date="2014" name="Front. Microbiol.">
        <title>High frequency of phylogenetically diverse reductive dehalogenase-homologous genes in deep subseafloor sedimentary metagenomes.</title>
        <authorList>
            <person name="Kawai M."/>
            <person name="Futagami T."/>
            <person name="Toyoda A."/>
            <person name="Takaki Y."/>
            <person name="Nishi S."/>
            <person name="Hori S."/>
            <person name="Arai W."/>
            <person name="Tsubouchi T."/>
            <person name="Morono Y."/>
            <person name="Uchiyama I."/>
            <person name="Ito T."/>
            <person name="Fujiyama A."/>
            <person name="Inagaki F."/>
            <person name="Takami H."/>
        </authorList>
    </citation>
    <scope>NUCLEOTIDE SEQUENCE</scope>
    <source>
        <strain evidence="1">Expedition CK06-06</strain>
    </source>
</reference>
<sequence length="192" mass="21838">IVHLWHWGSPIVSRMVTDADIDLVRFVENLPGHIEMETPGGVNITPFESYIYPDYEVPEDLKVQGLNMRRVKTSLNLRKKADIVEEDWEAQYEGALEEEPTDLEAQTLEEPSKKDLAENPNTPVEVLVELSEDEDSSVRRSVAKNLNTPVEVLVKLSKDKAGYVRYFVAFNPNTPVEVLVELSEDEDSGVRW</sequence>
<dbReference type="SUPFAM" id="SSF48371">
    <property type="entry name" value="ARM repeat"/>
    <property type="match status" value="1"/>
</dbReference>
<name>X1VZ01_9ZZZZ</name>
<feature type="non-terminal residue" evidence="1">
    <location>
        <position position="1"/>
    </location>
</feature>